<dbReference type="AlphaFoldDB" id="A0A927ANJ6"/>
<name>A0A927ANJ6_9BACT</name>
<dbReference type="EMBL" id="JACWZY010000012">
    <property type="protein sequence ID" value="MBD2701999.1"/>
    <property type="molecule type" value="Genomic_DNA"/>
</dbReference>
<evidence type="ECO:0000256" key="1">
    <source>
        <dbReference type="SAM" id="SignalP"/>
    </source>
</evidence>
<gene>
    <name evidence="2" type="ORF">IC229_15220</name>
</gene>
<keyword evidence="3" id="KW-1185">Reference proteome</keyword>
<accession>A0A927ANJ6</accession>
<evidence type="ECO:0000313" key="3">
    <source>
        <dbReference type="Proteomes" id="UP000598820"/>
    </source>
</evidence>
<proteinExistence type="predicted"/>
<comment type="caution">
    <text evidence="2">The sequence shown here is derived from an EMBL/GenBank/DDBJ whole genome shotgun (WGS) entry which is preliminary data.</text>
</comment>
<keyword evidence="1" id="KW-0732">Signal</keyword>
<evidence type="ECO:0000313" key="2">
    <source>
        <dbReference type="EMBL" id="MBD2701999.1"/>
    </source>
</evidence>
<organism evidence="2 3">
    <name type="scientific">Spirosoma profusum</name>
    <dbReference type="NCBI Taxonomy" id="2771354"/>
    <lineage>
        <taxon>Bacteria</taxon>
        <taxon>Pseudomonadati</taxon>
        <taxon>Bacteroidota</taxon>
        <taxon>Cytophagia</taxon>
        <taxon>Cytophagales</taxon>
        <taxon>Cytophagaceae</taxon>
        <taxon>Spirosoma</taxon>
    </lineage>
</organism>
<dbReference type="RefSeq" id="WP_190887857.1">
    <property type="nucleotide sequence ID" value="NZ_JACWZY010000012.1"/>
</dbReference>
<dbReference type="Proteomes" id="UP000598820">
    <property type="component" value="Unassembled WGS sequence"/>
</dbReference>
<sequence length="199" mass="23240">MIRSSVIFQVACLLAITWLNAGKTSAQINQLASLSPDDRIIWLCNSNWDKDTTTQVQIDSIRQLARQLNDERLYWYTTVQKIAIRATAQRIAKKTVTAYANADALMETSPVESVRGGYYFMQGQFYLYEEKNFTKAFRLLFRVRNIFEKVGYANLPDAVIYLSRLGEDYYWFEDYRNAIHYLELAAKYPCDRIRQHASQ</sequence>
<evidence type="ECO:0008006" key="4">
    <source>
        <dbReference type="Google" id="ProtNLM"/>
    </source>
</evidence>
<feature type="chain" id="PRO_5037020048" description="Tetratricopeptide repeat protein" evidence="1">
    <location>
        <begin position="22"/>
        <end position="199"/>
    </location>
</feature>
<feature type="signal peptide" evidence="1">
    <location>
        <begin position="1"/>
        <end position="21"/>
    </location>
</feature>
<reference evidence="2" key="1">
    <citation type="submission" date="2020-09" db="EMBL/GenBank/DDBJ databases">
        <authorList>
            <person name="Kim M.K."/>
        </authorList>
    </citation>
    <scope>NUCLEOTIDE SEQUENCE</scope>
    <source>
        <strain evidence="2">BT702</strain>
    </source>
</reference>
<protein>
    <recommendedName>
        <fullName evidence="4">Tetratricopeptide repeat protein</fullName>
    </recommendedName>
</protein>